<name>A0A9W6WFN5_9STRA</name>
<evidence type="ECO:0000313" key="1">
    <source>
        <dbReference type="EMBL" id="GMF10769.1"/>
    </source>
</evidence>
<accession>A0A9W6WFN5</accession>
<proteinExistence type="predicted"/>
<comment type="caution">
    <text evidence="1">The sequence shown here is derived from an EMBL/GenBank/DDBJ whole genome shotgun (WGS) entry which is preliminary data.</text>
</comment>
<reference evidence="1" key="1">
    <citation type="submission" date="2023-04" db="EMBL/GenBank/DDBJ databases">
        <title>Phytophthora lilii NBRC 32176.</title>
        <authorList>
            <person name="Ichikawa N."/>
            <person name="Sato H."/>
            <person name="Tonouchi N."/>
        </authorList>
    </citation>
    <scope>NUCLEOTIDE SEQUENCE</scope>
    <source>
        <strain evidence="1">NBRC 32176</strain>
    </source>
</reference>
<dbReference type="Proteomes" id="UP001165083">
    <property type="component" value="Unassembled WGS sequence"/>
</dbReference>
<dbReference type="OrthoDB" id="158739at2759"/>
<organism evidence="1 2">
    <name type="scientific">Phytophthora lilii</name>
    <dbReference type="NCBI Taxonomy" id="2077276"/>
    <lineage>
        <taxon>Eukaryota</taxon>
        <taxon>Sar</taxon>
        <taxon>Stramenopiles</taxon>
        <taxon>Oomycota</taxon>
        <taxon>Peronosporomycetes</taxon>
        <taxon>Peronosporales</taxon>
        <taxon>Peronosporaceae</taxon>
        <taxon>Phytophthora</taxon>
    </lineage>
</organism>
<evidence type="ECO:0000313" key="2">
    <source>
        <dbReference type="Proteomes" id="UP001165083"/>
    </source>
</evidence>
<gene>
    <name evidence="1" type="ORF">Plil01_000154100</name>
</gene>
<protein>
    <submittedName>
        <fullName evidence="1">Unnamed protein product</fullName>
    </submittedName>
</protein>
<sequence length="305" mass="34601">MLYSGLATPVKVDHLLSIDQMNFSRDEVREYVCNWFKDMDCFQKRDKDGEEALKVLCTTLQRITGGHVGFCATAIDKLNAVILSYNRRCQALPPTKEYINMLKSEDMQRALMSCRGGSVLKTLTKDEFIQLEHAMYDEKSNIGIIETCIGRGILTVTEEKLKFTSTVLMQIFTRICIGYVCRAVYEPNNLQTFLRRVMNVVDWESICPKTGKSFMTGIPSKRVWQMQFYRAAYRCLPLSAISSPDVGGMSRSKGCIDFTVGAGLLVRKAFCGVLNHCVKASSWITMSPYFLPVAYTLRWDCRTIA</sequence>
<dbReference type="AlphaFoldDB" id="A0A9W6WFN5"/>
<dbReference type="EMBL" id="BSXW01000054">
    <property type="protein sequence ID" value="GMF10769.1"/>
    <property type="molecule type" value="Genomic_DNA"/>
</dbReference>
<keyword evidence="2" id="KW-1185">Reference proteome</keyword>